<dbReference type="CDD" id="cd00064">
    <property type="entry name" value="FU"/>
    <property type="match status" value="4"/>
</dbReference>
<dbReference type="InParanoid" id="A0A409VIJ1"/>
<dbReference type="SMART" id="SM00180">
    <property type="entry name" value="EGF_Lam"/>
    <property type="match status" value="2"/>
</dbReference>
<dbReference type="InterPro" id="IPR043601">
    <property type="entry name" value="Rspo_Fu-CRD_dom"/>
</dbReference>
<dbReference type="Gene3D" id="2.10.220.10">
    <property type="entry name" value="Hormone Receptor, Insulin-like Growth Factor Receptor 1, Chain A, domain 2"/>
    <property type="match status" value="4"/>
</dbReference>
<feature type="chain" id="PRO_5019354861" description="EGF-like domain-containing protein" evidence="9">
    <location>
        <begin position="20"/>
        <end position="1004"/>
    </location>
</feature>
<dbReference type="Gene3D" id="2.10.25.10">
    <property type="entry name" value="Laminin"/>
    <property type="match status" value="1"/>
</dbReference>
<evidence type="ECO:0000256" key="8">
    <source>
        <dbReference type="SAM" id="Phobius"/>
    </source>
</evidence>
<keyword evidence="6" id="KW-1015">Disulfide bond</keyword>
<dbReference type="SUPFAM" id="SSF57184">
    <property type="entry name" value="Growth factor receptor domain"/>
    <property type="match status" value="3"/>
</dbReference>
<keyword evidence="12" id="KW-1185">Reference proteome</keyword>
<evidence type="ECO:0000259" key="10">
    <source>
        <dbReference type="PROSITE" id="PS50026"/>
    </source>
</evidence>
<dbReference type="OrthoDB" id="18487at2759"/>
<dbReference type="SMART" id="SM00261">
    <property type="entry name" value="FU"/>
    <property type="match status" value="7"/>
</dbReference>
<dbReference type="InterPro" id="IPR002049">
    <property type="entry name" value="LE_dom"/>
</dbReference>
<evidence type="ECO:0000256" key="2">
    <source>
        <dbReference type="ARBA" id="ARBA00022525"/>
    </source>
</evidence>
<dbReference type="EMBL" id="NHYE01005640">
    <property type="protein sequence ID" value="PPQ66036.1"/>
    <property type="molecule type" value="Genomic_DNA"/>
</dbReference>
<organism evidence="11 12">
    <name type="scientific">Gymnopilus dilepis</name>
    <dbReference type="NCBI Taxonomy" id="231916"/>
    <lineage>
        <taxon>Eukaryota</taxon>
        <taxon>Fungi</taxon>
        <taxon>Dikarya</taxon>
        <taxon>Basidiomycota</taxon>
        <taxon>Agaricomycotina</taxon>
        <taxon>Agaricomycetes</taxon>
        <taxon>Agaricomycetidae</taxon>
        <taxon>Agaricales</taxon>
        <taxon>Agaricineae</taxon>
        <taxon>Hymenogastraceae</taxon>
        <taxon>Gymnopilus</taxon>
    </lineage>
</organism>
<evidence type="ECO:0000313" key="12">
    <source>
        <dbReference type="Proteomes" id="UP000284706"/>
    </source>
</evidence>
<dbReference type="Pfam" id="PF23106">
    <property type="entry name" value="EGF_Teneurin"/>
    <property type="match status" value="1"/>
</dbReference>
<keyword evidence="8" id="KW-0472">Membrane</keyword>
<feature type="disulfide bond" evidence="6">
    <location>
        <begin position="186"/>
        <end position="196"/>
    </location>
</feature>
<feature type="disulfide bond" evidence="6">
    <location>
        <begin position="204"/>
        <end position="213"/>
    </location>
</feature>
<protein>
    <recommendedName>
        <fullName evidence="10">EGF-like domain-containing protein</fullName>
    </recommendedName>
</protein>
<keyword evidence="8" id="KW-1133">Transmembrane helix</keyword>
<dbReference type="PANTHER" id="PTHR15332:SF175">
    <property type="entry name" value="PROPROTEIN CONVERTASE SUBTILISIN_KEXIN TYPE 5-LIKE"/>
    <property type="match status" value="1"/>
</dbReference>
<feature type="domain" description="EGF-like" evidence="10">
    <location>
        <begin position="182"/>
        <end position="214"/>
    </location>
</feature>
<gene>
    <name evidence="11" type="ORF">CVT26_010792</name>
</gene>
<comment type="caution">
    <text evidence="6">Lacks conserved residue(s) required for the propagation of feature annotation.</text>
</comment>
<dbReference type="AlphaFoldDB" id="A0A409VIJ1"/>
<evidence type="ECO:0000313" key="11">
    <source>
        <dbReference type="EMBL" id="PPQ66036.1"/>
    </source>
</evidence>
<feature type="region of interest" description="Disordered" evidence="7">
    <location>
        <begin position="794"/>
        <end position="815"/>
    </location>
</feature>
<evidence type="ECO:0000256" key="6">
    <source>
        <dbReference type="PROSITE-ProRule" id="PRU00076"/>
    </source>
</evidence>
<accession>A0A409VIJ1</accession>
<dbReference type="PROSITE" id="PS00022">
    <property type="entry name" value="EGF_1"/>
    <property type="match status" value="1"/>
</dbReference>
<keyword evidence="8" id="KW-0812">Transmembrane</keyword>
<dbReference type="PANTHER" id="PTHR15332">
    <property type="entry name" value="PROPROTEIN CONVERTASE SUBTILISIN_KEXIN TYPE 5-LIKE"/>
    <property type="match status" value="1"/>
</dbReference>
<dbReference type="CDD" id="cd00055">
    <property type="entry name" value="EGF_Lam"/>
    <property type="match status" value="1"/>
</dbReference>
<name>A0A409VIJ1_9AGAR</name>
<dbReference type="InterPro" id="IPR006212">
    <property type="entry name" value="Furin_repeat"/>
</dbReference>
<evidence type="ECO:0000256" key="9">
    <source>
        <dbReference type="SAM" id="SignalP"/>
    </source>
</evidence>
<keyword evidence="5" id="KW-0325">Glycoprotein</keyword>
<reference evidence="11 12" key="1">
    <citation type="journal article" date="2018" name="Evol. Lett.">
        <title>Horizontal gene cluster transfer increased hallucinogenic mushroom diversity.</title>
        <authorList>
            <person name="Reynolds H.T."/>
            <person name="Vijayakumar V."/>
            <person name="Gluck-Thaler E."/>
            <person name="Korotkin H.B."/>
            <person name="Matheny P.B."/>
            <person name="Slot J.C."/>
        </authorList>
    </citation>
    <scope>NUCLEOTIDE SEQUENCE [LARGE SCALE GENOMIC DNA]</scope>
    <source>
        <strain evidence="11 12">SRW20</strain>
    </source>
</reference>
<keyword evidence="3 6" id="KW-0245">EGF-like domain</keyword>
<evidence type="ECO:0000256" key="5">
    <source>
        <dbReference type="ARBA" id="ARBA00023180"/>
    </source>
</evidence>
<dbReference type="PROSITE" id="PS50026">
    <property type="entry name" value="EGF_3"/>
    <property type="match status" value="1"/>
</dbReference>
<evidence type="ECO:0000256" key="4">
    <source>
        <dbReference type="ARBA" id="ARBA00022729"/>
    </source>
</evidence>
<dbReference type="InterPro" id="IPR000742">
    <property type="entry name" value="EGF"/>
</dbReference>
<sequence>MFSQLAVVLCFAFSASVVAQSSLSVVCVAGQCLQGFSNATIGAKLSASGGPTSLLLLPGQYSSTTNPELLHNLLTSSSATLTSSPGFNATSLSSLPLNIDLDPGIAIYSLPKYSGQAAFSQLPSAPVVNSSTPLTARSLVLSNNVWAAVLAGSNRFVLWDAVPDISQLPSGSSSSLSLLNIQSSACSPPCSGNGVCSASGTCTCPTGFTGTSCESCADGFFGPTCQPCPADCETCDQGISGSGLCLKANVTNAPSTCNCLNGECGSDGQCTCNPGWTNASNGTACAQCAPGFFLTSTGDCQVCQLGCSQCSDGTGQCVACKQGFTQDANDKTKCDPLPSTTSTGAVCPDGSFSAGTQCTPCSPSCRTCTGPSSNQCILCAQGTYLFNGNCVSADSNGVCQGTNGMIADNNKNECDTCGAKCTSCKIPNFSIASTVNQLQCTGCLPGFVLSGGKCVDSCPSGTFLSPQDNLTCTACSSACGTCAGSADFCLTCASGQLASSGQCVSTCPSNTFSSSGSCLKCHPDCATCSGPSFNQCSSCPAGLPVLTNGRCLPTCAKSQFFDKTTSSCQACDSSCSSCSGSGPSNCLACSSSTQVLRSGTCVDANCNASSSVIPGLGVCLSELVEVPSASGTGTAGPLPSITGLSDPTIVAVRRPLSWWEILLMALGCAFIFLVIVMLWRRRARKQRAKRTAMFASAKRLDQPSGWRWRLAKFGERLFGGRGANRLQKDREVLPVAYNHHDRSPSGSRPLSVATYGHDIKLKKMGDIRNETRSVSTRGEEDDVDKFIDAYDYSTDSRSSRVPSTVHGGRYGQRNQQRRIHHDSLYSEITGNQRLTPEPRQPLKRELSGASRLTKTSIRSIPKTRQSAKEGVLVDIAEDEKAVPSLPLQMASNTGSSAAFASQANVGQPTEAQAYMMSVRPGLSASPSQPIVGAIAPSATGGSFMPIPVHLVPNTTGGQGSYWLTPVPHNPYPQPQPQTSVDTVVLQPMNTGTSSSRNPFRQGTY</sequence>
<dbReference type="InterPro" id="IPR009030">
    <property type="entry name" value="Growth_fac_rcpt_cys_sf"/>
</dbReference>
<evidence type="ECO:0000256" key="3">
    <source>
        <dbReference type="ARBA" id="ARBA00022536"/>
    </source>
</evidence>
<dbReference type="GO" id="GO:0005576">
    <property type="term" value="C:extracellular region"/>
    <property type="evidence" value="ECO:0007669"/>
    <property type="project" value="UniProtKB-SubCell"/>
</dbReference>
<feature type="signal peptide" evidence="9">
    <location>
        <begin position="1"/>
        <end position="19"/>
    </location>
</feature>
<dbReference type="Proteomes" id="UP000284706">
    <property type="component" value="Unassembled WGS sequence"/>
</dbReference>
<comment type="subcellular location">
    <subcellularLocation>
        <location evidence="1">Secreted</location>
    </subcellularLocation>
</comment>
<feature type="transmembrane region" description="Helical" evidence="8">
    <location>
        <begin position="656"/>
        <end position="679"/>
    </location>
</feature>
<evidence type="ECO:0000256" key="7">
    <source>
        <dbReference type="SAM" id="MobiDB-lite"/>
    </source>
</evidence>
<dbReference type="PROSITE" id="PS01248">
    <property type="entry name" value="EGF_LAM_1"/>
    <property type="match status" value="1"/>
</dbReference>
<keyword evidence="4 9" id="KW-0732">Signal</keyword>
<proteinExistence type="predicted"/>
<evidence type="ECO:0000256" key="1">
    <source>
        <dbReference type="ARBA" id="ARBA00004613"/>
    </source>
</evidence>
<keyword evidence="2" id="KW-0964">Secreted</keyword>
<dbReference type="Pfam" id="PF15913">
    <property type="entry name" value="Furin-like_2"/>
    <property type="match status" value="1"/>
</dbReference>
<comment type="caution">
    <text evidence="11">The sequence shown here is derived from an EMBL/GenBank/DDBJ whole genome shotgun (WGS) entry which is preliminary data.</text>
</comment>
<dbReference type="SMART" id="SM00181">
    <property type="entry name" value="EGF"/>
    <property type="match status" value="5"/>
</dbReference>
<dbReference type="STRING" id="231916.A0A409VIJ1"/>